<proteinExistence type="predicted"/>
<protein>
    <submittedName>
        <fullName evidence="4">Protein CBR-COL-52</fullName>
    </submittedName>
</protein>
<gene>
    <name evidence="6" type="primary">col-52</name>
    <name evidence="4" type="synonym">Cbr-col-52</name>
    <name evidence="6" type="ORF">CBG22278</name>
    <name evidence="4" type="ORF">CBG_22278</name>
</gene>
<evidence type="ECO:0000256" key="2">
    <source>
        <dbReference type="ARBA" id="ARBA00023157"/>
    </source>
</evidence>
<dbReference type="RefSeq" id="XP_002639029.1">
    <property type="nucleotide sequence ID" value="XM_002638983.1"/>
</dbReference>
<accession>A8Y1Y9</accession>
<dbReference type="InParanoid" id="A8Y1Y9"/>
<feature type="region of interest" description="Disordered" evidence="3">
    <location>
        <begin position="128"/>
        <end position="164"/>
    </location>
</feature>
<dbReference type="KEGG" id="cbr:CBG_22278"/>
<evidence type="ECO:0000256" key="1">
    <source>
        <dbReference type="ARBA" id="ARBA00022737"/>
    </source>
</evidence>
<dbReference type="Proteomes" id="UP000008549">
    <property type="component" value="Unassembled WGS sequence"/>
</dbReference>
<dbReference type="GeneID" id="8581023"/>
<feature type="region of interest" description="Disordered" evidence="3">
    <location>
        <begin position="53"/>
        <end position="83"/>
    </location>
</feature>
<sequence>MTELIRMTRIEEGLEVTPRVDTGPSTSIIYPNMSVVSQPPPLETIPEISEREIPKNRSKPKKAVFNEDGDITTRSSTSKNSHNIVVPPIFSETNFWFEKPNRAHLQYASNEAWRELSHLKRAKRYNCQEKSQNCPPGPQGPQGKAGRDGEPGEPGIDGTDGSSGISVAVAGGCIKCPAGKPGKRGKKGEMGRKGKNGKKGISMKAVIGSIGLMGSIGVPGYPGFPGPPGPIGPPGRDSNRFINPPGPLGPPGREGYQGAQGPAGFVYNTGLVGPVGLSGRDGLNGKPGDTGKIFFSKFQKNLESPRSYSILQAKAPPPFWDHEPQQKLRPFFLVHCLLKSVQ</sequence>
<dbReference type="CTD" id="8581023"/>
<dbReference type="EMBL" id="HE601428">
    <property type="protein sequence ID" value="CAP38909.1"/>
    <property type="molecule type" value="Genomic_DNA"/>
</dbReference>
<dbReference type="PANTHER" id="PTHR24637:SF428">
    <property type="entry name" value="SCAVENGER RECEPTOR CLASS A MEMBER 3"/>
    <property type="match status" value="1"/>
</dbReference>
<dbReference type="PANTHER" id="PTHR24637">
    <property type="entry name" value="COLLAGEN"/>
    <property type="match status" value="1"/>
</dbReference>
<reference evidence="4 5" key="2">
    <citation type="journal article" date="2011" name="PLoS Genet.">
        <title>Caenorhabditis briggsae recombinant inbred line genotypes reveal inter-strain incompatibility and the evolution of recombination.</title>
        <authorList>
            <person name="Ross J.A."/>
            <person name="Koboldt D.C."/>
            <person name="Staisch J.E."/>
            <person name="Chamberlin H.M."/>
            <person name="Gupta B.P."/>
            <person name="Miller R.D."/>
            <person name="Baird S.E."/>
            <person name="Haag E.S."/>
        </authorList>
    </citation>
    <scope>NUCLEOTIDE SEQUENCE [LARGE SCALE GENOMIC DNA]</scope>
    <source>
        <strain evidence="4 5">AF16</strain>
    </source>
</reference>
<evidence type="ECO:0000313" key="6">
    <source>
        <dbReference type="WormBase" id="CBG22278"/>
    </source>
</evidence>
<feature type="compositionally biased region" description="Polar residues" evidence="3">
    <location>
        <begin position="72"/>
        <end position="83"/>
    </location>
</feature>
<keyword evidence="2" id="KW-1015">Disulfide bond</keyword>
<keyword evidence="1" id="KW-0677">Repeat</keyword>
<evidence type="ECO:0000313" key="5">
    <source>
        <dbReference type="Proteomes" id="UP000008549"/>
    </source>
</evidence>
<dbReference type="Pfam" id="PF01391">
    <property type="entry name" value="Collagen"/>
    <property type="match status" value="2"/>
</dbReference>
<feature type="region of interest" description="Disordered" evidence="3">
    <location>
        <begin position="179"/>
        <end position="199"/>
    </location>
</feature>
<dbReference type="Gene3D" id="1.20.5.320">
    <property type="entry name" value="6-Phosphogluconate Dehydrogenase, domain 3"/>
    <property type="match status" value="1"/>
</dbReference>
<dbReference type="HOGENOM" id="CLU_811922_0_0_1"/>
<dbReference type="STRING" id="6238.A8Y1Y9"/>
<evidence type="ECO:0000313" key="4">
    <source>
        <dbReference type="EMBL" id="CAP38909.1"/>
    </source>
</evidence>
<reference evidence="4 5" key="1">
    <citation type="journal article" date="2003" name="PLoS Biol.">
        <title>The genome sequence of Caenorhabditis briggsae: a platform for comparative genomics.</title>
        <authorList>
            <person name="Stein L.D."/>
            <person name="Bao Z."/>
            <person name="Blasiar D."/>
            <person name="Blumenthal T."/>
            <person name="Brent M.R."/>
            <person name="Chen N."/>
            <person name="Chinwalla A."/>
            <person name="Clarke L."/>
            <person name="Clee C."/>
            <person name="Coghlan A."/>
            <person name="Coulson A."/>
            <person name="D'Eustachio P."/>
            <person name="Fitch D.H."/>
            <person name="Fulton L.A."/>
            <person name="Fulton R.E."/>
            <person name="Griffiths-Jones S."/>
            <person name="Harris T.W."/>
            <person name="Hillier L.W."/>
            <person name="Kamath R."/>
            <person name="Kuwabara P.E."/>
            <person name="Mardis E.R."/>
            <person name="Marra M.A."/>
            <person name="Miner T.L."/>
            <person name="Minx P."/>
            <person name="Mullikin J.C."/>
            <person name="Plumb R.W."/>
            <person name="Rogers J."/>
            <person name="Schein J.E."/>
            <person name="Sohrmann M."/>
            <person name="Spieth J."/>
            <person name="Stajich J.E."/>
            <person name="Wei C."/>
            <person name="Willey D."/>
            <person name="Wilson R.K."/>
            <person name="Durbin R."/>
            <person name="Waterston R.H."/>
        </authorList>
    </citation>
    <scope>NUCLEOTIDE SEQUENCE [LARGE SCALE GENOMIC DNA]</scope>
    <source>
        <strain evidence="4 5">AF16</strain>
    </source>
</reference>
<dbReference type="InterPro" id="IPR008160">
    <property type="entry name" value="Collagen"/>
</dbReference>
<dbReference type="WormBase" id="CBG22278">
    <property type="protein sequence ID" value="CBP49182"/>
    <property type="gene ID" value="WBGene00040879"/>
    <property type="gene designation" value="Cbr-col-52"/>
</dbReference>
<dbReference type="AlphaFoldDB" id="A8Y1Y9"/>
<name>A8Y1Y9_CAEBR</name>
<evidence type="ECO:0000256" key="3">
    <source>
        <dbReference type="SAM" id="MobiDB-lite"/>
    </source>
</evidence>
<keyword evidence="5" id="KW-1185">Reference proteome</keyword>
<organism evidence="4 5">
    <name type="scientific">Caenorhabditis briggsae</name>
    <dbReference type="NCBI Taxonomy" id="6238"/>
    <lineage>
        <taxon>Eukaryota</taxon>
        <taxon>Metazoa</taxon>
        <taxon>Ecdysozoa</taxon>
        <taxon>Nematoda</taxon>
        <taxon>Chromadorea</taxon>
        <taxon>Rhabditida</taxon>
        <taxon>Rhabditina</taxon>
        <taxon>Rhabditomorpha</taxon>
        <taxon>Rhabditoidea</taxon>
        <taxon>Rhabditidae</taxon>
        <taxon>Peloderinae</taxon>
        <taxon>Caenorhabditis</taxon>
    </lineage>
</organism>
<dbReference type="eggNOG" id="KOG3544">
    <property type="taxonomic scope" value="Eukaryota"/>
</dbReference>